<evidence type="ECO:0000313" key="3">
    <source>
        <dbReference type="Proteomes" id="UP000015106"/>
    </source>
</evidence>
<dbReference type="AlphaFoldDB" id="A0A8R7PWA6"/>
<keyword evidence="3" id="KW-1185">Reference proteome</keyword>
<organism evidence="2 3">
    <name type="scientific">Triticum urartu</name>
    <name type="common">Red wild einkorn</name>
    <name type="synonym">Crithodium urartu</name>
    <dbReference type="NCBI Taxonomy" id="4572"/>
    <lineage>
        <taxon>Eukaryota</taxon>
        <taxon>Viridiplantae</taxon>
        <taxon>Streptophyta</taxon>
        <taxon>Embryophyta</taxon>
        <taxon>Tracheophyta</taxon>
        <taxon>Spermatophyta</taxon>
        <taxon>Magnoliopsida</taxon>
        <taxon>Liliopsida</taxon>
        <taxon>Poales</taxon>
        <taxon>Poaceae</taxon>
        <taxon>BOP clade</taxon>
        <taxon>Pooideae</taxon>
        <taxon>Triticodae</taxon>
        <taxon>Triticeae</taxon>
        <taxon>Triticinae</taxon>
        <taxon>Triticum</taxon>
    </lineage>
</organism>
<feature type="compositionally biased region" description="Low complexity" evidence="1">
    <location>
        <begin position="41"/>
        <end position="53"/>
    </location>
</feature>
<reference evidence="3" key="1">
    <citation type="journal article" date="2013" name="Nature">
        <title>Draft genome of the wheat A-genome progenitor Triticum urartu.</title>
        <authorList>
            <person name="Ling H.Q."/>
            <person name="Zhao S."/>
            <person name="Liu D."/>
            <person name="Wang J."/>
            <person name="Sun H."/>
            <person name="Zhang C."/>
            <person name="Fan H."/>
            <person name="Li D."/>
            <person name="Dong L."/>
            <person name="Tao Y."/>
            <person name="Gao C."/>
            <person name="Wu H."/>
            <person name="Li Y."/>
            <person name="Cui Y."/>
            <person name="Guo X."/>
            <person name="Zheng S."/>
            <person name="Wang B."/>
            <person name="Yu K."/>
            <person name="Liang Q."/>
            <person name="Yang W."/>
            <person name="Lou X."/>
            <person name="Chen J."/>
            <person name="Feng M."/>
            <person name="Jian J."/>
            <person name="Zhang X."/>
            <person name="Luo G."/>
            <person name="Jiang Y."/>
            <person name="Liu J."/>
            <person name="Wang Z."/>
            <person name="Sha Y."/>
            <person name="Zhang B."/>
            <person name="Wu H."/>
            <person name="Tang D."/>
            <person name="Shen Q."/>
            <person name="Xue P."/>
            <person name="Zou S."/>
            <person name="Wang X."/>
            <person name="Liu X."/>
            <person name="Wang F."/>
            <person name="Yang Y."/>
            <person name="An X."/>
            <person name="Dong Z."/>
            <person name="Zhang K."/>
            <person name="Zhang X."/>
            <person name="Luo M.C."/>
            <person name="Dvorak J."/>
            <person name="Tong Y."/>
            <person name="Wang J."/>
            <person name="Yang H."/>
            <person name="Li Z."/>
            <person name="Wang D."/>
            <person name="Zhang A."/>
            <person name="Wang J."/>
        </authorList>
    </citation>
    <scope>NUCLEOTIDE SEQUENCE</scope>
    <source>
        <strain evidence="3">cv. G1812</strain>
    </source>
</reference>
<feature type="compositionally biased region" description="Low complexity" evidence="1">
    <location>
        <begin position="67"/>
        <end position="77"/>
    </location>
</feature>
<evidence type="ECO:0000313" key="2">
    <source>
        <dbReference type="EnsemblPlants" id="TuG1812G0300004570.01.T02.cds433256"/>
    </source>
</evidence>
<sequence>PGETSTHQQVGEETLELERRPTGSTPPPLPRFSLGRPAAPPRRAAPQRSCPPATSTAPAVVVLHPPSSTQSRSSSSLGRRRRRQRQRGIPPPTATKVIPILLSPLVCSLLLRVDAFLPSPCAVLLLQIHRQPLTLLSCCICSDFGSCRSVEVGVSRLDQTLQPGPGHLNLLCR</sequence>
<name>A0A8R7PWA6_TRIUA</name>
<feature type="region of interest" description="Disordered" evidence="1">
    <location>
        <begin position="1"/>
        <end position="93"/>
    </location>
</feature>
<dbReference type="Proteomes" id="UP000015106">
    <property type="component" value="Chromosome 3"/>
</dbReference>
<protein>
    <submittedName>
        <fullName evidence="2">Uncharacterized protein</fullName>
    </submittedName>
</protein>
<dbReference type="Gramene" id="TuG1812G0300004570.01.T02">
    <property type="protein sequence ID" value="TuG1812G0300004570.01.T02.cds433256"/>
    <property type="gene ID" value="TuG1812G0300004570.01"/>
</dbReference>
<accession>A0A8R7PWA6</accession>
<feature type="compositionally biased region" description="Polar residues" evidence="1">
    <location>
        <begin position="1"/>
        <end position="11"/>
    </location>
</feature>
<proteinExistence type="predicted"/>
<dbReference type="EnsemblPlants" id="TuG1812G0300004570.01.T02">
    <property type="protein sequence ID" value="TuG1812G0300004570.01.T02.cds433256"/>
    <property type="gene ID" value="TuG1812G0300004570.01"/>
</dbReference>
<reference evidence="2" key="2">
    <citation type="submission" date="2018-03" db="EMBL/GenBank/DDBJ databases">
        <title>The Triticum urartu genome reveals the dynamic nature of wheat genome evolution.</title>
        <authorList>
            <person name="Ling H."/>
            <person name="Ma B."/>
            <person name="Shi X."/>
            <person name="Liu H."/>
            <person name="Dong L."/>
            <person name="Sun H."/>
            <person name="Cao Y."/>
            <person name="Gao Q."/>
            <person name="Zheng S."/>
            <person name="Li Y."/>
            <person name="Yu Y."/>
            <person name="Du H."/>
            <person name="Qi M."/>
            <person name="Li Y."/>
            <person name="Yu H."/>
            <person name="Cui Y."/>
            <person name="Wang N."/>
            <person name="Chen C."/>
            <person name="Wu H."/>
            <person name="Zhao Y."/>
            <person name="Zhang J."/>
            <person name="Li Y."/>
            <person name="Zhou W."/>
            <person name="Zhang B."/>
            <person name="Hu W."/>
            <person name="Eijk M."/>
            <person name="Tang J."/>
            <person name="Witsenboer H."/>
            <person name="Zhao S."/>
            <person name="Li Z."/>
            <person name="Zhang A."/>
            <person name="Wang D."/>
            <person name="Liang C."/>
        </authorList>
    </citation>
    <scope>NUCLEOTIDE SEQUENCE [LARGE SCALE GENOMIC DNA]</scope>
    <source>
        <strain evidence="2">cv. G1812</strain>
    </source>
</reference>
<reference evidence="2" key="3">
    <citation type="submission" date="2022-06" db="UniProtKB">
        <authorList>
            <consortium name="EnsemblPlants"/>
        </authorList>
    </citation>
    <scope>IDENTIFICATION</scope>
</reference>
<evidence type="ECO:0000256" key="1">
    <source>
        <dbReference type="SAM" id="MobiDB-lite"/>
    </source>
</evidence>